<protein>
    <submittedName>
        <fullName evidence="2">Uncharacterized protein</fullName>
    </submittedName>
</protein>
<reference evidence="2 3" key="1">
    <citation type="submission" date="2021-01" db="EMBL/GenBank/DDBJ databases">
        <title>Whole genome shotgun sequence of Asanoa siamensis NBRC 107932.</title>
        <authorList>
            <person name="Komaki H."/>
            <person name="Tamura T."/>
        </authorList>
    </citation>
    <scope>NUCLEOTIDE SEQUENCE [LARGE SCALE GENOMIC DNA]</scope>
    <source>
        <strain evidence="2 3">NBRC 107932</strain>
    </source>
</reference>
<feature type="compositionally biased region" description="Low complexity" evidence="1">
    <location>
        <begin position="158"/>
        <end position="171"/>
    </location>
</feature>
<name>A0ABQ4CJM0_9ACTN</name>
<comment type="caution">
    <text evidence="2">The sequence shown here is derived from an EMBL/GenBank/DDBJ whole genome shotgun (WGS) entry which is preliminary data.</text>
</comment>
<accession>A0ABQ4CJM0</accession>
<dbReference type="EMBL" id="BONE01000005">
    <property type="protein sequence ID" value="GIF71487.1"/>
    <property type="molecule type" value="Genomic_DNA"/>
</dbReference>
<keyword evidence="3" id="KW-1185">Reference proteome</keyword>
<organism evidence="2 3">
    <name type="scientific">Asanoa siamensis</name>
    <dbReference type="NCBI Taxonomy" id="926357"/>
    <lineage>
        <taxon>Bacteria</taxon>
        <taxon>Bacillati</taxon>
        <taxon>Actinomycetota</taxon>
        <taxon>Actinomycetes</taxon>
        <taxon>Micromonosporales</taxon>
        <taxon>Micromonosporaceae</taxon>
        <taxon>Asanoa</taxon>
    </lineage>
</organism>
<evidence type="ECO:0000313" key="2">
    <source>
        <dbReference type="EMBL" id="GIF71487.1"/>
    </source>
</evidence>
<evidence type="ECO:0000256" key="1">
    <source>
        <dbReference type="SAM" id="MobiDB-lite"/>
    </source>
</evidence>
<sequence>MRRRRAPCPAERRCPDGLTASTVEVAPAPLAAARVRTRTIPPRSADGRSAVVPRIWISRRAKVRHPSSAVVEPPVAVRRAGNRPPVRRALASAGVDDPAGRTFRRERRASRSAAAVPRRRTPPTVAWRRRVEVARAAVSVAMPRAGSLSPAGVPPTTAPTSPVAGTARATN</sequence>
<gene>
    <name evidence="2" type="ORF">Asi02nite_10050</name>
</gene>
<evidence type="ECO:0000313" key="3">
    <source>
        <dbReference type="Proteomes" id="UP000604117"/>
    </source>
</evidence>
<feature type="region of interest" description="Disordered" evidence="1">
    <location>
        <begin position="91"/>
        <end position="121"/>
    </location>
</feature>
<proteinExistence type="predicted"/>
<feature type="compositionally biased region" description="Low complexity" evidence="1">
    <location>
        <begin position="111"/>
        <end position="121"/>
    </location>
</feature>
<dbReference type="Proteomes" id="UP000604117">
    <property type="component" value="Unassembled WGS sequence"/>
</dbReference>
<feature type="region of interest" description="Disordered" evidence="1">
    <location>
        <begin position="143"/>
        <end position="171"/>
    </location>
</feature>